<dbReference type="AlphaFoldDB" id="A0A3M7QWW2"/>
<accession>A0A3M7QWW2</accession>
<evidence type="ECO:0000313" key="1">
    <source>
        <dbReference type="EMBL" id="RNA15870.1"/>
    </source>
</evidence>
<protein>
    <submittedName>
        <fullName evidence="1">Uncharacterized protein</fullName>
    </submittedName>
</protein>
<reference evidence="1 2" key="1">
    <citation type="journal article" date="2018" name="Sci. Rep.">
        <title>Genomic signatures of local adaptation to the degree of environmental predictability in rotifers.</title>
        <authorList>
            <person name="Franch-Gras L."/>
            <person name="Hahn C."/>
            <person name="Garcia-Roger E.M."/>
            <person name="Carmona M.J."/>
            <person name="Serra M."/>
            <person name="Gomez A."/>
        </authorList>
    </citation>
    <scope>NUCLEOTIDE SEQUENCE [LARGE SCALE GENOMIC DNA]</scope>
    <source>
        <strain evidence="1">HYR1</strain>
    </source>
</reference>
<keyword evidence="2" id="KW-1185">Reference proteome</keyword>
<comment type="caution">
    <text evidence="1">The sequence shown here is derived from an EMBL/GenBank/DDBJ whole genome shotgun (WGS) entry which is preliminary data.</text>
</comment>
<dbReference type="EMBL" id="REGN01004861">
    <property type="protein sequence ID" value="RNA15870.1"/>
    <property type="molecule type" value="Genomic_DNA"/>
</dbReference>
<organism evidence="1 2">
    <name type="scientific">Brachionus plicatilis</name>
    <name type="common">Marine rotifer</name>
    <name type="synonym">Brachionus muelleri</name>
    <dbReference type="NCBI Taxonomy" id="10195"/>
    <lineage>
        <taxon>Eukaryota</taxon>
        <taxon>Metazoa</taxon>
        <taxon>Spiralia</taxon>
        <taxon>Gnathifera</taxon>
        <taxon>Rotifera</taxon>
        <taxon>Eurotatoria</taxon>
        <taxon>Monogononta</taxon>
        <taxon>Pseudotrocha</taxon>
        <taxon>Ploima</taxon>
        <taxon>Brachionidae</taxon>
        <taxon>Brachionus</taxon>
    </lineage>
</organism>
<gene>
    <name evidence="1" type="ORF">BpHYR1_032773</name>
</gene>
<dbReference type="Proteomes" id="UP000276133">
    <property type="component" value="Unassembled WGS sequence"/>
</dbReference>
<evidence type="ECO:0000313" key="2">
    <source>
        <dbReference type="Proteomes" id="UP000276133"/>
    </source>
</evidence>
<sequence>MLIFSINVETFNADSLKSQKQNSFKSLKNTIRSRFLLNQSCLKSGPFHGRFLAVILPVSLAARILDCKAEKKEMFNSSV</sequence>
<proteinExistence type="predicted"/>
<name>A0A3M7QWW2_BRAPC</name>